<gene>
    <name evidence="2" type="ORF">QCA50_016676</name>
</gene>
<comment type="caution">
    <text evidence="2">The sequence shown here is derived from an EMBL/GenBank/DDBJ whole genome shotgun (WGS) entry which is preliminary data.</text>
</comment>
<dbReference type="EMBL" id="JASBNA010000051">
    <property type="protein sequence ID" value="KAK7680167.1"/>
    <property type="molecule type" value="Genomic_DNA"/>
</dbReference>
<protein>
    <submittedName>
        <fullName evidence="2">Uncharacterized protein</fullName>
    </submittedName>
</protein>
<feature type="compositionally biased region" description="Polar residues" evidence="1">
    <location>
        <begin position="1"/>
        <end position="20"/>
    </location>
</feature>
<evidence type="ECO:0000313" key="2">
    <source>
        <dbReference type="EMBL" id="KAK7680167.1"/>
    </source>
</evidence>
<dbReference type="AlphaFoldDB" id="A0AAW0FIW2"/>
<organism evidence="2 3">
    <name type="scientific">Cerrena zonata</name>
    <dbReference type="NCBI Taxonomy" id="2478898"/>
    <lineage>
        <taxon>Eukaryota</taxon>
        <taxon>Fungi</taxon>
        <taxon>Dikarya</taxon>
        <taxon>Basidiomycota</taxon>
        <taxon>Agaricomycotina</taxon>
        <taxon>Agaricomycetes</taxon>
        <taxon>Polyporales</taxon>
        <taxon>Cerrenaceae</taxon>
        <taxon>Cerrena</taxon>
    </lineage>
</organism>
<proteinExistence type="predicted"/>
<evidence type="ECO:0000256" key="1">
    <source>
        <dbReference type="SAM" id="MobiDB-lite"/>
    </source>
</evidence>
<accession>A0AAW0FIW2</accession>
<dbReference type="Proteomes" id="UP001385951">
    <property type="component" value="Unassembled WGS sequence"/>
</dbReference>
<keyword evidence="3" id="KW-1185">Reference proteome</keyword>
<evidence type="ECO:0000313" key="3">
    <source>
        <dbReference type="Proteomes" id="UP001385951"/>
    </source>
</evidence>
<feature type="compositionally biased region" description="Polar residues" evidence="1">
    <location>
        <begin position="50"/>
        <end position="62"/>
    </location>
</feature>
<reference evidence="2 3" key="1">
    <citation type="submission" date="2022-09" db="EMBL/GenBank/DDBJ databases">
        <authorList>
            <person name="Palmer J.M."/>
        </authorList>
    </citation>
    <scope>NUCLEOTIDE SEQUENCE [LARGE SCALE GENOMIC DNA]</scope>
    <source>
        <strain evidence="2 3">DSM 7382</strain>
    </source>
</reference>
<sequence length="62" mass="6853">MSQRIQETSHAATPHPSNGPNEPDRVQTRAQRAAKANQNGTKRKVDEIASQPQTNTGSWPKF</sequence>
<feature type="region of interest" description="Disordered" evidence="1">
    <location>
        <begin position="1"/>
        <end position="62"/>
    </location>
</feature>
<name>A0AAW0FIW2_9APHY</name>